<feature type="transmembrane region" description="Helical" evidence="1">
    <location>
        <begin position="116"/>
        <end position="140"/>
    </location>
</feature>
<gene>
    <name evidence="2" type="ORF">EV212_105115</name>
</gene>
<dbReference type="EMBL" id="SLXA01000005">
    <property type="protein sequence ID" value="TCO84848.1"/>
    <property type="molecule type" value="Genomic_DNA"/>
</dbReference>
<dbReference type="AlphaFoldDB" id="A0A4R2LAA5"/>
<feature type="transmembrane region" description="Helical" evidence="1">
    <location>
        <begin position="186"/>
        <end position="206"/>
    </location>
</feature>
<feature type="transmembrane region" description="Helical" evidence="1">
    <location>
        <begin position="359"/>
        <end position="379"/>
    </location>
</feature>
<dbReference type="Proteomes" id="UP000295711">
    <property type="component" value="Unassembled WGS sequence"/>
</dbReference>
<feature type="transmembrane region" description="Helical" evidence="1">
    <location>
        <begin position="499"/>
        <end position="520"/>
    </location>
</feature>
<name>A0A4R2LAA5_9FIRM</name>
<dbReference type="OrthoDB" id="138672at2"/>
<feature type="transmembrane region" description="Helical" evidence="1">
    <location>
        <begin position="429"/>
        <end position="450"/>
    </location>
</feature>
<feature type="transmembrane region" description="Helical" evidence="1">
    <location>
        <begin position="317"/>
        <end position="339"/>
    </location>
</feature>
<keyword evidence="1" id="KW-0472">Membrane</keyword>
<keyword evidence="1" id="KW-0812">Transmembrane</keyword>
<organism evidence="2 3">
    <name type="scientific">Frisingicoccus caecimuris</name>
    <dbReference type="NCBI Taxonomy" id="1796636"/>
    <lineage>
        <taxon>Bacteria</taxon>
        <taxon>Bacillati</taxon>
        <taxon>Bacillota</taxon>
        <taxon>Clostridia</taxon>
        <taxon>Lachnospirales</taxon>
        <taxon>Lachnospiraceae</taxon>
        <taxon>Frisingicoccus</taxon>
    </lineage>
</organism>
<proteinExistence type="predicted"/>
<feature type="transmembrane region" description="Helical" evidence="1">
    <location>
        <begin position="248"/>
        <end position="269"/>
    </location>
</feature>
<sequence>MFQQIKLLTRMGLYNLFGINEVRHTRDSGKKQRFALLSVVWILIGLLFIFYMILLSLAYISMGLADVLPMYFYTAASMVILFFSFFKAGDLVFSLRSFELQASWPVSTAAIVVSRFTVMYATNLMFSLLVMIPGFIIYGIKLHPAISFYIYGMIGTLFLPMLPLCIALLIGAVIRAIGSRMKHKSVGIALLTLVFSTVIVAVSIIFSNKVGNMDMSMVKGMAVLVSQALRKVYPPAWVFGRAVVEGRFLWIMGLCAGMLVLFLCIVGILQKYFVTICSLLSATSAKNDYKMGAQHQQSRIKALWQRELRRYFASSTYVSNTLIGYILAVIASAALLFWGPDKVEAMVGIPGMVYRLWPLLLGFMMAMMPTTACSISMEGKKFWRLQSLPLHAKEVYDGKILANLSLAAPFYVASVILSVTALRSGPEELIFILLVPAFYMVFSVIAGLRVNMALPLLKWDSEVQVVKQSGAAFIVLFVAFAVWLIPTGVLLVFPELPAMIVFLSVMVILAILTAVLYVNIQRRKLDF</sequence>
<evidence type="ECO:0000256" key="1">
    <source>
        <dbReference type="SAM" id="Phobius"/>
    </source>
</evidence>
<feature type="transmembrane region" description="Helical" evidence="1">
    <location>
        <begin position="400"/>
        <end position="423"/>
    </location>
</feature>
<feature type="transmembrane region" description="Helical" evidence="1">
    <location>
        <begin position="72"/>
        <end position="95"/>
    </location>
</feature>
<feature type="transmembrane region" description="Helical" evidence="1">
    <location>
        <begin position="471"/>
        <end position="493"/>
    </location>
</feature>
<evidence type="ECO:0000313" key="2">
    <source>
        <dbReference type="EMBL" id="TCO84848.1"/>
    </source>
</evidence>
<feature type="transmembrane region" description="Helical" evidence="1">
    <location>
        <begin position="146"/>
        <end position="174"/>
    </location>
</feature>
<keyword evidence="1" id="KW-1133">Transmembrane helix</keyword>
<protein>
    <submittedName>
        <fullName evidence="2">ABC-2 type transport system permease protein</fullName>
    </submittedName>
</protein>
<reference evidence="2 3" key="1">
    <citation type="submission" date="2019-03" db="EMBL/GenBank/DDBJ databases">
        <title>Genomic Encyclopedia of Type Strains, Phase IV (KMG-IV): sequencing the most valuable type-strain genomes for metagenomic binning, comparative biology and taxonomic classification.</title>
        <authorList>
            <person name="Goeker M."/>
        </authorList>
    </citation>
    <scope>NUCLEOTIDE SEQUENCE [LARGE SCALE GENOMIC DNA]</scope>
    <source>
        <strain evidence="2 3">DSM 28559</strain>
    </source>
</reference>
<feature type="transmembrane region" description="Helical" evidence="1">
    <location>
        <begin position="34"/>
        <end position="60"/>
    </location>
</feature>
<accession>A0A4R2LAA5</accession>
<comment type="caution">
    <text evidence="2">The sequence shown here is derived from an EMBL/GenBank/DDBJ whole genome shotgun (WGS) entry which is preliminary data.</text>
</comment>
<keyword evidence="3" id="KW-1185">Reference proteome</keyword>
<dbReference type="RefSeq" id="WP_132090999.1">
    <property type="nucleotide sequence ID" value="NZ_JANKAQ010000007.1"/>
</dbReference>
<evidence type="ECO:0000313" key="3">
    <source>
        <dbReference type="Proteomes" id="UP000295711"/>
    </source>
</evidence>